<reference evidence="8" key="1">
    <citation type="journal article" date="2014" name="Nat. Commun.">
        <title>The emerging biofuel crop Camelina sativa retains a highly undifferentiated hexaploid genome structure.</title>
        <authorList>
            <person name="Kagale S."/>
            <person name="Koh C."/>
            <person name="Nixon J."/>
            <person name="Bollina V."/>
            <person name="Clarke W.E."/>
            <person name="Tuteja R."/>
            <person name="Spillane C."/>
            <person name="Robinson S.J."/>
            <person name="Links M.G."/>
            <person name="Clarke C."/>
            <person name="Higgins E.E."/>
            <person name="Huebert T."/>
            <person name="Sharpe A.G."/>
            <person name="Parkin I.A."/>
        </authorList>
    </citation>
    <scope>NUCLEOTIDE SEQUENCE [LARGE SCALE GENOMIC DNA]</scope>
    <source>
        <strain evidence="8">cv. DH55</strain>
    </source>
</reference>
<dbReference type="CDD" id="cd00266">
    <property type="entry name" value="MADS_SRF_like"/>
    <property type="match status" value="1"/>
</dbReference>
<keyword evidence="5" id="KW-0539">Nucleus</keyword>
<evidence type="ECO:0000256" key="1">
    <source>
        <dbReference type="ARBA" id="ARBA00004123"/>
    </source>
</evidence>
<dbReference type="Pfam" id="PF00319">
    <property type="entry name" value="SRF-TF"/>
    <property type="match status" value="1"/>
</dbReference>
<dbReference type="RefSeq" id="XP_010474196.1">
    <property type="nucleotide sequence ID" value="XM_010475894.2"/>
</dbReference>
<dbReference type="Gene3D" id="3.40.1810.10">
    <property type="entry name" value="Transcription factor, MADS-box"/>
    <property type="match status" value="1"/>
</dbReference>
<proteinExistence type="predicted"/>
<dbReference type="InterPro" id="IPR033897">
    <property type="entry name" value="SRF-like_MADS-box"/>
</dbReference>
<evidence type="ECO:0000259" key="7">
    <source>
        <dbReference type="PROSITE" id="PS50066"/>
    </source>
</evidence>
<name>A0ABM0WPI3_CAMSA</name>
<dbReference type="Proteomes" id="UP000694864">
    <property type="component" value="Chromosome 16"/>
</dbReference>
<organism evidence="8 9">
    <name type="scientific">Camelina sativa</name>
    <name type="common">False flax</name>
    <name type="synonym">Myagrum sativum</name>
    <dbReference type="NCBI Taxonomy" id="90675"/>
    <lineage>
        <taxon>Eukaryota</taxon>
        <taxon>Viridiplantae</taxon>
        <taxon>Streptophyta</taxon>
        <taxon>Embryophyta</taxon>
        <taxon>Tracheophyta</taxon>
        <taxon>Spermatophyta</taxon>
        <taxon>Magnoliopsida</taxon>
        <taxon>eudicotyledons</taxon>
        <taxon>Gunneridae</taxon>
        <taxon>Pentapetalae</taxon>
        <taxon>rosids</taxon>
        <taxon>malvids</taxon>
        <taxon>Brassicales</taxon>
        <taxon>Brassicaceae</taxon>
        <taxon>Camelineae</taxon>
        <taxon>Camelina</taxon>
    </lineage>
</organism>
<dbReference type="InterPro" id="IPR036879">
    <property type="entry name" value="TF_MADSbox_sf"/>
</dbReference>
<evidence type="ECO:0000256" key="2">
    <source>
        <dbReference type="ARBA" id="ARBA00023015"/>
    </source>
</evidence>
<comment type="subcellular location">
    <subcellularLocation>
        <location evidence="1">Nucleus</location>
    </subcellularLocation>
</comment>
<evidence type="ECO:0000313" key="9">
    <source>
        <dbReference type="RefSeq" id="XP_010474196.1"/>
    </source>
</evidence>
<keyword evidence="6" id="KW-0175">Coiled coil</keyword>
<keyword evidence="2" id="KW-0805">Transcription regulation</keyword>
<dbReference type="GeneID" id="104753675"/>
<keyword evidence="8" id="KW-1185">Reference proteome</keyword>
<evidence type="ECO:0000256" key="6">
    <source>
        <dbReference type="SAM" id="Coils"/>
    </source>
</evidence>
<reference evidence="9" key="2">
    <citation type="submission" date="2025-08" db="UniProtKB">
        <authorList>
            <consortium name="RefSeq"/>
        </authorList>
    </citation>
    <scope>IDENTIFICATION</scope>
    <source>
        <tissue evidence="9">Leaf</tissue>
    </source>
</reference>
<evidence type="ECO:0000256" key="3">
    <source>
        <dbReference type="ARBA" id="ARBA00023125"/>
    </source>
</evidence>
<dbReference type="InterPro" id="IPR002100">
    <property type="entry name" value="TF_MADSbox"/>
</dbReference>
<evidence type="ECO:0000256" key="5">
    <source>
        <dbReference type="ARBA" id="ARBA00023242"/>
    </source>
</evidence>
<protein>
    <submittedName>
        <fullName evidence="9">Agamous-like MADS-box protein AGL103</fullName>
    </submittedName>
</protein>
<sequence length="247" mass="27974">MKTTKPASSSSSHQIQRATSLMKRQATVFKKARELSVLCAIEVCVICYGADGALKTYSEERDKVEAIARRYVALSETKRRKRSVDLDRSLANSNKKKKLVRPRRVSKFPVWDPRFDNYSGEQLTGLVQSLERNLTRLQDRFRDLVEVQKQRNMNQGPSSSTRNTINQYLLPQQQQQPNQFSMFLLNHENGNVAQIPLGLMNQGRQSVPMIPPELLMNPDVGNYNSGSLGAFGPPLYDLSQPLFSLSV</sequence>
<evidence type="ECO:0000256" key="4">
    <source>
        <dbReference type="ARBA" id="ARBA00023163"/>
    </source>
</evidence>
<keyword evidence="3" id="KW-0238">DNA-binding</keyword>
<keyword evidence="4" id="KW-0804">Transcription</keyword>
<evidence type="ECO:0000313" key="8">
    <source>
        <dbReference type="Proteomes" id="UP000694864"/>
    </source>
</evidence>
<gene>
    <name evidence="9" type="primary">LOC104753675</name>
</gene>
<feature type="coiled-coil region" evidence="6">
    <location>
        <begin position="120"/>
        <end position="147"/>
    </location>
</feature>
<dbReference type="PROSITE" id="PS50066">
    <property type="entry name" value="MADS_BOX_2"/>
    <property type="match status" value="1"/>
</dbReference>
<dbReference type="PANTHER" id="PTHR11945:SF662">
    <property type="entry name" value="AGAMOUS-LIKE MADS-BOX PROTEIN AGL103"/>
    <property type="match status" value="1"/>
</dbReference>
<dbReference type="SMART" id="SM00432">
    <property type="entry name" value="MADS"/>
    <property type="match status" value="1"/>
</dbReference>
<dbReference type="PANTHER" id="PTHR11945">
    <property type="entry name" value="MADS BOX PROTEIN"/>
    <property type="match status" value="1"/>
</dbReference>
<dbReference type="SUPFAM" id="SSF55455">
    <property type="entry name" value="SRF-like"/>
    <property type="match status" value="1"/>
</dbReference>
<accession>A0ABM0WPI3</accession>
<feature type="domain" description="MADS-box" evidence="7">
    <location>
        <begin position="1"/>
        <end position="61"/>
    </location>
</feature>
<dbReference type="PRINTS" id="PR00404">
    <property type="entry name" value="MADSDOMAIN"/>
</dbReference>